<feature type="domain" description="GST N-terminal" evidence="6">
    <location>
        <begin position="23"/>
        <end position="108"/>
    </location>
</feature>
<dbReference type="Gene3D" id="1.20.1050.130">
    <property type="match status" value="1"/>
</dbReference>
<dbReference type="PANTHER" id="PTHR11571">
    <property type="entry name" value="GLUTATHIONE S-TRANSFERASE"/>
    <property type="match status" value="1"/>
</dbReference>
<name>A0A835WLY1_9CHLO</name>
<evidence type="ECO:0000313" key="8">
    <source>
        <dbReference type="EMBL" id="KAG2449807.1"/>
    </source>
</evidence>
<accession>A0A835WLY1</accession>
<dbReference type="EC" id="2.5.1.18" evidence="3"/>
<dbReference type="InterPro" id="IPR004046">
    <property type="entry name" value="GST_C"/>
</dbReference>
<dbReference type="InterPro" id="IPR004045">
    <property type="entry name" value="Glutathione_S-Trfase_N"/>
</dbReference>
<protein>
    <recommendedName>
        <fullName evidence="3">glutathione transferase</fullName>
        <ecNumber evidence="3">2.5.1.18</ecNumber>
    </recommendedName>
</protein>
<dbReference type="SUPFAM" id="SSF52833">
    <property type="entry name" value="Thioredoxin-like"/>
    <property type="match status" value="1"/>
</dbReference>
<comment type="function">
    <text evidence="1">Conjugation of reduced glutathione to a wide number of exogenous and endogenous hydrophobic electrophiles.</text>
</comment>
<gene>
    <name evidence="8" type="ORF">HYH02_005330</name>
</gene>
<evidence type="ECO:0000256" key="5">
    <source>
        <dbReference type="ARBA" id="ARBA00047960"/>
    </source>
</evidence>
<dbReference type="AlphaFoldDB" id="A0A835WLY1"/>
<evidence type="ECO:0000313" key="9">
    <source>
        <dbReference type="Proteomes" id="UP000613740"/>
    </source>
</evidence>
<organism evidence="8 9">
    <name type="scientific">Chlamydomonas schloesseri</name>
    <dbReference type="NCBI Taxonomy" id="2026947"/>
    <lineage>
        <taxon>Eukaryota</taxon>
        <taxon>Viridiplantae</taxon>
        <taxon>Chlorophyta</taxon>
        <taxon>core chlorophytes</taxon>
        <taxon>Chlorophyceae</taxon>
        <taxon>CS clade</taxon>
        <taxon>Chlamydomonadales</taxon>
        <taxon>Chlamydomonadaceae</taxon>
        <taxon>Chlamydomonas</taxon>
    </lineage>
</organism>
<dbReference type="PROSITE" id="PS50405">
    <property type="entry name" value="GST_CTER"/>
    <property type="match status" value="1"/>
</dbReference>
<proteinExistence type="inferred from homology"/>
<dbReference type="Pfam" id="PF14497">
    <property type="entry name" value="GST_C_3"/>
    <property type="match status" value="1"/>
</dbReference>
<dbReference type="PANTHER" id="PTHR11571:SF222">
    <property type="entry name" value="GLUTATHIONE TRANSFERASE"/>
    <property type="match status" value="1"/>
</dbReference>
<comment type="caution">
    <text evidence="8">The sequence shown here is derived from an EMBL/GenBank/DDBJ whole genome shotgun (WGS) entry which is preliminary data.</text>
</comment>
<dbReference type="InterPro" id="IPR010987">
    <property type="entry name" value="Glutathione-S-Trfase_C-like"/>
</dbReference>
<feature type="domain" description="GST C-terminal" evidence="7">
    <location>
        <begin position="113"/>
        <end position="255"/>
    </location>
</feature>
<keyword evidence="9" id="KW-1185">Reference proteome</keyword>
<comment type="similarity">
    <text evidence="2">Belongs to the GST superfamily. Mu family.</text>
</comment>
<dbReference type="Proteomes" id="UP000613740">
    <property type="component" value="Unassembled WGS sequence"/>
</dbReference>
<evidence type="ECO:0000256" key="4">
    <source>
        <dbReference type="ARBA" id="ARBA00022679"/>
    </source>
</evidence>
<dbReference type="SFLD" id="SFLDS00019">
    <property type="entry name" value="Glutathione_Transferase_(cytos"/>
    <property type="match status" value="1"/>
</dbReference>
<dbReference type="GO" id="GO:0004364">
    <property type="term" value="F:glutathione transferase activity"/>
    <property type="evidence" value="ECO:0007669"/>
    <property type="project" value="UniProtKB-EC"/>
</dbReference>
<dbReference type="InterPro" id="IPR040079">
    <property type="entry name" value="Glutathione_S-Trfase"/>
</dbReference>
<comment type="catalytic activity">
    <reaction evidence="5">
        <text>RX + glutathione = an S-substituted glutathione + a halide anion + H(+)</text>
        <dbReference type="Rhea" id="RHEA:16437"/>
        <dbReference type="ChEBI" id="CHEBI:15378"/>
        <dbReference type="ChEBI" id="CHEBI:16042"/>
        <dbReference type="ChEBI" id="CHEBI:17792"/>
        <dbReference type="ChEBI" id="CHEBI:57925"/>
        <dbReference type="ChEBI" id="CHEBI:90779"/>
        <dbReference type="EC" id="2.5.1.18"/>
    </reaction>
</comment>
<dbReference type="InterPro" id="IPR050213">
    <property type="entry name" value="GST_superfamily"/>
</dbReference>
<reference evidence="8" key="1">
    <citation type="journal article" date="2020" name="bioRxiv">
        <title>Comparative genomics of Chlamydomonas.</title>
        <authorList>
            <person name="Craig R.J."/>
            <person name="Hasan A.R."/>
            <person name="Ness R.W."/>
            <person name="Keightley P.D."/>
        </authorList>
    </citation>
    <scope>NUCLEOTIDE SEQUENCE</scope>
    <source>
        <strain evidence="8">CCAP 11/173</strain>
    </source>
</reference>
<dbReference type="EMBL" id="JAEHOD010000013">
    <property type="protein sequence ID" value="KAG2449807.1"/>
    <property type="molecule type" value="Genomic_DNA"/>
</dbReference>
<dbReference type="InterPro" id="IPR036282">
    <property type="entry name" value="Glutathione-S-Trfase_C_sf"/>
</dbReference>
<dbReference type="InterPro" id="IPR036249">
    <property type="entry name" value="Thioredoxin-like_sf"/>
</dbReference>
<dbReference type="FunFam" id="1.20.1050.130:FF:000028">
    <property type="entry name" value="Predicted protein"/>
    <property type="match status" value="1"/>
</dbReference>
<evidence type="ECO:0000256" key="2">
    <source>
        <dbReference type="ARBA" id="ARBA00005861"/>
    </source>
</evidence>
<evidence type="ECO:0000259" key="6">
    <source>
        <dbReference type="PROSITE" id="PS50404"/>
    </source>
</evidence>
<keyword evidence="4" id="KW-0808">Transferase</keyword>
<sequence>MTIHKGNRPLVAEEGEFAAATSTLPVLQYYPARGRAEPIRLVLAFAGQAWFEPPPDSIRQIQAIQRLEWDGYPFRQLPRFIDEVQGEVDLVQAGAILRHLARKHDLYGGQPGDLVAAARVDMMLDGVAELRAKLREVVVVQQLADAAVAQYCGSVLAPEQQLKEHDMMGPGLASLEYVLANSRFSAAGWFVGPLPSVVDFAAFDLVDLHLAQPQLEGPVRERFPRLVEHHTRVAGLAGVREYLASDSRHAVVWPVDWIRAAAAGSGAARAAGGSG</sequence>
<dbReference type="GO" id="GO:0006749">
    <property type="term" value="P:glutathione metabolic process"/>
    <property type="evidence" value="ECO:0007669"/>
    <property type="project" value="TreeGrafter"/>
</dbReference>
<evidence type="ECO:0000259" key="7">
    <source>
        <dbReference type="PROSITE" id="PS50405"/>
    </source>
</evidence>
<evidence type="ECO:0000256" key="1">
    <source>
        <dbReference type="ARBA" id="ARBA00003701"/>
    </source>
</evidence>
<dbReference type="OrthoDB" id="4951845at2759"/>
<dbReference type="PROSITE" id="PS50404">
    <property type="entry name" value="GST_NTER"/>
    <property type="match status" value="1"/>
</dbReference>
<dbReference type="SFLD" id="SFLDG00363">
    <property type="entry name" value="AMPS_(cytGST):_Alpha-__Mu-__Pi"/>
    <property type="match status" value="1"/>
</dbReference>
<evidence type="ECO:0000256" key="3">
    <source>
        <dbReference type="ARBA" id="ARBA00012452"/>
    </source>
</evidence>
<dbReference type="SUPFAM" id="SSF47616">
    <property type="entry name" value="GST C-terminal domain-like"/>
    <property type="match status" value="1"/>
</dbReference>